<gene>
    <name evidence="1" type="ORF">H4683_000913</name>
</gene>
<proteinExistence type="predicted"/>
<dbReference type="EMBL" id="JADBEL010000003">
    <property type="protein sequence ID" value="MBE1553839.1"/>
    <property type="molecule type" value="Genomic_DNA"/>
</dbReference>
<name>A0A927MLQ6_9BACL</name>
<evidence type="ECO:0000313" key="1">
    <source>
        <dbReference type="EMBL" id="MBE1553839.1"/>
    </source>
</evidence>
<evidence type="ECO:0000313" key="2">
    <source>
        <dbReference type="Proteomes" id="UP000658225"/>
    </source>
</evidence>
<dbReference type="Proteomes" id="UP000658225">
    <property type="component" value="Unassembled WGS sequence"/>
</dbReference>
<dbReference type="AlphaFoldDB" id="A0A927MLQ6"/>
<comment type="caution">
    <text evidence="1">The sequence shown here is derived from an EMBL/GenBank/DDBJ whole genome shotgun (WGS) entry which is preliminary data.</text>
</comment>
<reference evidence="1" key="1">
    <citation type="submission" date="2020-10" db="EMBL/GenBank/DDBJ databases">
        <title>Genomic Encyclopedia of Type Strains, Phase IV (KMG-IV): sequencing the most valuable type-strain genomes for metagenomic binning, comparative biology and taxonomic classification.</title>
        <authorList>
            <person name="Goeker M."/>
        </authorList>
    </citation>
    <scope>NUCLEOTIDE SEQUENCE</scope>
    <source>
        <strain evidence="1">DSM 13886</strain>
    </source>
</reference>
<keyword evidence="2" id="KW-1185">Reference proteome</keyword>
<protein>
    <submittedName>
        <fullName evidence="1">Uncharacterized protein</fullName>
    </submittedName>
</protein>
<organism evidence="1 2">
    <name type="scientific">Sporosarcina limicola</name>
    <dbReference type="NCBI Taxonomy" id="34101"/>
    <lineage>
        <taxon>Bacteria</taxon>
        <taxon>Bacillati</taxon>
        <taxon>Bacillota</taxon>
        <taxon>Bacilli</taxon>
        <taxon>Bacillales</taxon>
        <taxon>Caryophanaceae</taxon>
        <taxon>Sporosarcina</taxon>
    </lineage>
</organism>
<accession>A0A927MLQ6</accession>
<sequence>MSTYLIEEKGFVKEDIESIEGKWGKLPAFYAIVTFKNEPDVEYTYFAHDNDIFQFSYKITDKGGDEGIVEGNLKNYYPHF</sequence>